<gene>
    <name evidence="2" type="primary">TMEM255B</name>
</gene>
<evidence type="ECO:0000313" key="2">
    <source>
        <dbReference type="EMBL" id="SBR71632.1"/>
    </source>
</evidence>
<sequence>MQQQQQPEATQTPQQTATETPDTTVLYRRRG</sequence>
<feature type="non-terminal residue" evidence="2">
    <location>
        <position position="31"/>
    </location>
</feature>
<dbReference type="EMBL" id="HAEH01003582">
    <property type="protein sequence ID" value="SBR71632.1"/>
    <property type="molecule type" value="Transcribed_RNA"/>
</dbReference>
<reference evidence="2" key="2">
    <citation type="submission" date="2016-06" db="EMBL/GenBank/DDBJ databases">
        <title>The genome of a short-lived fish provides insights into sex chromosome evolution and the genetic control of aging.</title>
        <authorList>
            <person name="Reichwald K."/>
            <person name="Felder M."/>
            <person name="Petzold A."/>
            <person name="Koch P."/>
            <person name="Groth M."/>
            <person name="Platzer M."/>
        </authorList>
    </citation>
    <scope>NUCLEOTIDE SEQUENCE</scope>
    <source>
        <tissue evidence="2">Brain</tissue>
    </source>
</reference>
<accession>A0A1A8NSD2</accession>
<feature type="compositionally biased region" description="Low complexity" evidence="1">
    <location>
        <begin position="1"/>
        <end position="24"/>
    </location>
</feature>
<reference evidence="2" key="1">
    <citation type="submission" date="2016-05" db="EMBL/GenBank/DDBJ databases">
        <authorList>
            <person name="Lavstsen T."/>
            <person name="Jespersen J.S."/>
        </authorList>
    </citation>
    <scope>NUCLEOTIDE SEQUENCE</scope>
    <source>
        <tissue evidence="2">Brain</tissue>
    </source>
</reference>
<evidence type="ECO:0000256" key="1">
    <source>
        <dbReference type="SAM" id="MobiDB-lite"/>
    </source>
</evidence>
<proteinExistence type="predicted"/>
<organism evidence="2">
    <name type="scientific">Nothobranchius rachovii</name>
    <name type="common">bluefin notho</name>
    <dbReference type="NCBI Taxonomy" id="451742"/>
    <lineage>
        <taxon>Eukaryota</taxon>
        <taxon>Metazoa</taxon>
        <taxon>Chordata</taxon>
        <taxon>Craniata</taxon>
        <taxon>Vertebrata</taxon>
        <taxon>Euteleostomi</taxon>
        <taxon>Actinopterygii</taxon>
        <taxon>Neopterygii</taxon>
        <taxon>Teleostei</taxon>
        <taxon>Neoteleostei</taxon>
        <taxon>Acanthomorphata</taxon>
        <taxon>Ovalentaria</taxon>
        <taxon>Atherinomorphae</taxon>
        <taxon>Cyprinodontiformes</taxon>
        <taxon>Nothobranchiidae</taxon>
        <taxon>Nothobranchius</taxon>
    </lineage>
</organism>
<name>A0A1A8NSD2_9TELE</name>
<protein>
    <submittedName>
        <fullName evidence="2">Transmembrane protein 255B</fullName>
    </submittedName>
</protein>
<feature type="region of interest" description="Disordered" evidence="1">
    <location>
        <begin position="1"/>
        <end position="31"/>
    </location>
</feature>
<keyword evidence="2" id="KW-0472">Membrane</keyword>
<dbReference type="AlphaFoldDB" id="A0A1A8NSD2"/>
<keyword evidence="2" id="KW-0812">Transmembrane</keyword>